<organism evidence="1">
    <name type="scientific">viral metagenome</name>
    <dbReference type="NCBI Taxonomy" id="1070528"/>
    <lineage>
        <taxon>unclassified sequences</taxon>
        <taxon>metagenomes</taxon>
        <taxon>organismal metagenomes</taxon>
    </lineage>
</organism>
<evidence type="ECO:0000313" key="1">
    <source>
        <dbReference type="EMBL" id="QHS99061.1"/>
    </source>
</evidence>
<sequence>MSWGTCYKGSNNIHVGFPPLMSDGQWATNWEPACAINKALKKQAGIQNNYQYRQYLMKNADSIISNNQIGASDNCCASWENFKDRNAVKCPTKYIFKSCSDETTPFGYQNSDLKNIYTSSKALESRLVAPIMTQSQMLNLPNFN</sequence>
<accession>A0A6C0C4N8</accession>
<protein>
    <submittedName>
        <fullName evidence="1">Uncharacterized protein</fullName>
    </submittedName>
</protein>
<dbReference type="EMBL" id="MN739334">
    <property type="protein sequence ID" value="QHS99061.1"/>
    <property type="molecule type" value="Genomic_DNA"/>
</dbReference>
<proteinExistence type="predicted"/>
<name>A0A6C0C4N8_9ZZZZ</name>
<reference evidence="1" key="1">
    <citation type="journal article" date="2020" name="Nature">
        <title>Giant virus diversity and host interactions through global metagenomics.</title>
        <authorList>
            <person name="Schulz F."/>
            <person name="Roux S."/>
            <person name="Paez-Espino D."/>
            <person name="Jungbluth S."/>
            <person name="Walsh D.A."/>
            <person name="Denef V.J."/>
            <person name="McMahon K.D."/>
            <person name="Konstantinidis K.T."/>
            <person name="Eloe-Fadrosh E.A."/>
            <person name="Kyrpides N.C."/>
            <person name="Woyke T."/>
        </authorList>
    </citation>
    <scope>NUCLEOTIDE SEQUENCE</scope>
    <source>
        <strain evidence="1">GVMAG-M-3300020185-33</strain>
    </source>
</reference>
<dbReference type="AlphaFoldDB" id="A0A6C0C4N8"/>